<dbReference type="EMBL" id="DF238840">
    <property type="protein sequence ID" value="GAF25082.1"/>
    <property type="molecule type" value="Genomic_DNA"/>
</dbReference>
<dbReference type="Pfam" id="PF13625">
    <property type="entry name" value="Helicase_C_3"/>
    <property type="match status" value="1"/>
</dbReference>
<evidence type="ECO:0000259" key="1">
    <source>
        <dbReference type="Pfam" id="PF13625"/>
    </source>
</evidence>
<gene>
    <name evidence="2" type="ORF">MTY_0411</name>
</gene>
<protein>
    <submittedName>
        <fullName evidence="2">Vesicle coat complex COPII, subunit SEC24/subunit SFB2/subunit SFB3</fullName>
    </submittedName>
</protein>
<accession>A0A0S6U7Y0</accession>
<sequence>MDSYQEILKDAPLDFLQKLAGNLNLATKGGKRAGRGSEDGWQALYNKLVAYYSSPDNLETLWQKIGPSGQLALEIIHFSEPYYDEVSRVHERLNKILGKRAAREARELLLGWGLIFLSENEYGLDYYDLPLEVRKFINYKVLPLLVKKDGIPLPEQRENHGLFFWLDFYILLAGVLQREVRVTQTERVFYKRDRKKIMLCQHYPDDESRYLLLEEVAWANDFLVEKNGCARLSAKTWQWLQLPRYKQWLTFVDWVINRYFQCRNIWATHILGFLLTLPPEKWLSLPALYQLIHKYNTPSQANYILANNKELLQRFLWLGLIEVAGGLEQGCIRITDLFRRYFNVLLQHDQEVEETDGEVFREAIEGFFPEASSFIVQPNFEVIAPLELSPNLFMQLSTFTDLVSADRMFIFSLNEKAFYRGFTRGRQPEEMLKFLQEHSKYELPPNVLTTVEEWAAKMGKVSLVKGVLVRCQKEELAEQVKALLEARGWLIEAITPQVFLVPENRGEECLELLEKQGFMPHPQLIALRAGGEDDVDLDESPNTLLARFIEAALKKRG</sequence>
<dbReference type="InterPro" id="IPR032830">
    <property type="entry name" value="XPB/Ssl2_N"/>
</dbReference>
<proteinExistence type="predicted"/>
<evidence type="ECO:0000313" key="2">
    <source>
        <dbReference type="EMBL" id="GAF25082.1"/>
    </source>
</evidence>
<dbReference type="RefSeq" id="WP_025773166.1">
    <property type="nucleotide sequence ID" value="NZ_DF238840.1"/>
</dbReference>
<dbReference type="Proteomes" id="UP000063718">
    <property type="component" value="Unassembled WGS sequence"/>
</dbReference>
<feature type="domain" description="Helicase XPB/Ssl2 N-terminal" evidence="1">
    <location>
        <begin position="374"/>
        <end position="492"/>
    </location>
</feature>
<reference evidence="2" key="1">
    <citation type="journal article" date="2014" name="Gene">
        <title>Genome-guided analysis of transformation efficiency and carbon dioxide assimilation by Moorella thermoacetica Y72.</title>
        <authorList>
            <person name="Tsukahara K."/>
            <person name="Kita A."/>
            <person name="Nakashimada Y."/>
            <person name="Hoshino T."/>
            <person name="Murakami K."/>
        </authorList>
    </citation>
    <scope>NUCLEOTIDE SEQUENCE [LARGE SCALE GENOMIC DNA]</scope>
    <source>
        <strain evidence="2">Y72</strain>
    </source>
</reference>
<organism evidence="2">
    <name type="scientific">Moorella thermoacetica Y72</name>
    <dbReference type="NCBI Taxonomy" id="1325331"/>
    <lineage>
        <taxon>Bacteria</taxon>
        <taxon>Bacillati</taxon>
        <taxon>Bacillota</taxon>
        <taxon>Clostridia</taxon>
        <taxon>Neomoorellales</taxon>
        <taxon>Neomoorellaceae</taxon>
        <taxon>Neomoorella</taxon>
    </lineage>
</organism>
<name>A0A0S6U7Y0_NEOTH</name>
<dbReference type="AlphaFoldDB" id="A0A0S6U7Y0"/>